<organism evidence="3 4">
    <name type="scientific">Brassica napus</name>
    <name type="common">Rape</name>
    <dbReference type="NCBI Taxonomy" id="3708"/>
    <lineage>
        <taxon>Eukaryota</taxon>
        <taxon>Viridiplantae</taxon>
        <taxon>Streptophyta</taxon>
        <taxon>Embryophyta</taxon>
        <taxon>Tracheophyta</taxon>
        <taxon>Spermatophyta</taxon>
        <taxon>Magnoliopsida</taxon>
        <taxon>eudicotyledons</taxon>
        <taxon>Gunneridae</taxon>
        <taxon>Pentapetalae</taxon>
        <taxon>rosids</taxon>
        <taxon>malvids</taxon>
        <taxon>Brassicales</taxon>
        <taxon>Brassicaceae</taxon>
        <taxon>Brassiceae</taxon>
        <taxon>Brassica</taxon>
    </lineage>
</organism>
<sequence>PISTFCLKPHPLSLGFYGSTSTLASLFLWFSPFHSQKSMEKSRRRKDRKTTSLDTGQHSSLPPLLPMELMMDIFSRLSLKSIAICRCVSKQWGYVLGHPDFRDLRLARSQARPCLLFACFRGNKLFFLSSPQPQSQSPDDEMFAADHHMSFSFTRPVKDISTSVSGFVCVSFRGYQSGRQFMADESVVCNPSTGQSFTIPRMKTMKRTGGIRFFGYDLVEKHHKVLAMIRPPGHGGRTVDHQVLTLLGGRTEKATWRMAECGIPCASSRDIQSLCINGVFYYIELVSDWGLDSMIICFDVTSEKFSSVKFARDLYPVRRNYPGRLLDFNGKLALVPSDSLRVTSKCIVTWVLQDSEWSKLVYILPPMWKVVVGPKECLEIVGVTGPNEFVMSPIYSSDPFHVYYCNFEKKTVKRVVIQGMGAFGSGRRQPHGPTLIESKNQKMKESRRRKDRETDQQHSSLPMELMMDIFSRLSLKSIATCRCVSKQWASVLGHSGFRDLLLTRSQARPRLLFACVEDNKVIFLSSPQPQSSSPTPPPPVAADYHMSFSFDHPVQDISTSLNGFVCVYTSGYRSVNAKKSLEGEELVICNPSTGQSLTVPRMNSSRMTRFFGYDTIEKLHKVLGMIWLQDDRTVDHQVLTLGVGGGGTTWRTTGCGVPCSTWQRQNICINGVIYYVARECDQMIVCFDVRSEKYIFVKFPDMIFWPVVLDFYGKLALVVLVSGIALTATSESIVMWVLQDPGRCTWSKRVYILPPMWKDVVDPREHLEIVGGTGPDELVMSPRYSSQPFHFYYCNFLKETVTRVVIQGMAFGSGRRYSIHTYLNHVEDVKRMEL</sequence>
<dbReference type="EMBL" id="JAGKQM010000004">
    <property type="protein sequence ID" value="KAH0930886.1"/>
    <property type="molecule type" value="Genomic_DNA"/>
</dbReference>
<dbReference type="Pfam" id="PF00646">
    <property type="entry name" value="F-box"/>
    <property type="match status" value="2"/>
</dbReference>
<dbReference type="PANTHER" id="PTHR31111">
    <property type="entry name" value="BNAA05G37150D PROTEIN-RELATED"/>
    <property type="match status" value="1"/>
</dbReference>
<feature type="region of interest" description="Disordered" evidence="1">
    <location>
        <begin position="423"/>
        <end position="458"/>
    </location>
</feature>
<evidence type="ECO:0000313" key="3">
    <source>
        <dbReference type="EMBL" id="KAH0930886.1"/>
    </source>
</evidence>
<keyword evidence="4" id="KW-1185">Reference proteome</keyword>
<feature type="domain" description="F-box" evidence="2">
    <location>
        <begin position="455"/>
        <end position="500"/>
    </location>
</feature>
<dbReference type="Pfam" id="PF08268">
    <property type="entry name" value="FBA_3"/>
    <property type="match status" value="2"/>
</dbReference>
<gene>
    <name evidence="3" type="ORF">HID58_016613</name>
</gene>
<feature type="region of interest" description="Disordered" evidence="1">
    <location>
        <begin position="40"/>
        <end position="59"/>
    </location>
</feature>
<dbReference type="SMART" id="SM00256">
    <property type="entry name" value="FBOX"/>
    <property type="match status" value="2"/>
</dbReference>
<comment type="caution">
    <text evidence="3">The sequence shown here is derived from an EMBL/GenBank/DDBJ whole genome shotgun (WGS) entry which is preliminary data.</text>
</comment>
<dbReference type="Proteomes" id="UP000824890">
    <property type="component" value="Unassembled WGS sequence"/>
</dbReference>
<dbReference type="PROSITE" id="PS50181">
    <property type="entry name" value="FBOX"/>
    <property type="match status" value="1"/>
</dbReference>
<proteinExistence type="predicted"/>
<evidence type="ECO:0000256" key="1">
    <source>
        <dbReference type="SAM" id="MobiDB-lite"/>
    </source>
</evidence>
<dbReference type="InterPro" id="IPR013187">
    <property type="entry name" value="F-box-assoc_dom_typ3"/>
</dbReference>
<name>A0ABQ8DNE0_BRANA</name>
<dbReference type="NCBIfam" id="TIGR01640">
    <property type="entry name" value="F_box_assoc_1"/>
    <property type="match status" value="2"/>
</dbReference>
<evidence type="ECO:0000313" key="4">
    <source>
        <dbReference type="Proteomes" id="UP000824890"/>
    </source>
</evidence>
<dbReference type="PANTHER" id="PTHR31111:SF107">
    <property type="entry name" value="F-BOX ASSOCIATED DOMAIN-CONTAINING PROTEIN"/>
    <property type="match status" value="1"/>
</dbReference>
<dbReference type="Gene3D" id="1.20.1280.50">
    <property type="match status" value="2"/>
</dbReference>
<accession>A0ABQ8DNE0</accession>
<dbReference type="InterPro" id="IPR036047">
    <property type="entry name" value="F-box-like_dom_sf"/>
</dbReference>
<reference evidence="3 4" key="1">
    <citation type="submission" date="2021-05" db="EMBL/GenBank/DDBJ databases">
        <title>Genome Assembly of Synthetic Allotetraploid Brassica napus Reveals Homoeologous Exchanges between Subgenomes.</title>
        <authorList>
            <person name="Davis J.T."/>
        </authorList>
    </citation>
    <scope>NUCLEOTIDE SEQUENCE [LARGE SCALE GENOMIC DNA]</scope>
    <source>
        <strain evidence="4">cv. Da-Ae</strain>
        <tissue evidence="3">Seedling</tissue>
    </source>
</reference>
<dbReference type="InterPro" id="IPR017451">
    <property type="entry name" value="F-box-assoc_interact_dom"/>
</dbReference>
<dbReference type="SUPFAM" id="SSF81383">
    <property type="entry name" value="F-box domain"/>
    <property type="match status" value="2"/>
</dbReference>
<protein>
    <recommendedName>
        <fullName evidence="2">F-box domain-containing protein</fullName>
    </recommendedName>
</protein>
<evidence type="ECO:0000259" key="2">
    <source>
        <dbReference type="PROSITE" id="PS50181"/>
    </source>
</evidence>
<dbReference type="InterPro" id="IPR001810">
    <property type="entry name" value="F-box_dom"/>
</dbReference>
<feature type="non-terminal residue" evidence="3">
    <location>
        <position position="1"/>
    </location>
</feature>